<dbReference type="Proteomes" id="UP000217083">
    <property type="component" value="Unassembled WGS sequence"/>
</dbReference>
<dbReference type="RefSeq" id="WP_094924163.1">
    <property type="nucleotide sequence ID" value="NZ_NPIA01000003.1"/>
</dbReference>
<keyword evidence="1" id="KW-0472">Membrane</keyword>
<evidence type="ECO:0008006" key="4">
    <source>
        <dbReference type="Google" id="ProtNLM"/>
    </source>
</evidence>
<keyword evidence="3" id="KW-1185">Reference proteome</keyword>
<reference evidence="3" key="1">
    <citation type="submission" date="2017-08" db="EMBL/GenBank/DDBJ databases">
        <authorList>
            <person name="Huang Z."/>
        </authorList>
    </citation>
    <scope>NUCLEOTIDE SEQUENCE [LARGE SCALE GENOMIC DNA]</scope>
    <source>
        <strain evidence="3">SA5d-4</strain>
    </source>
</reference>
<protein>
    <recommendedName>
        <fullName evidence="4">DUF3188 domain-containing protein</fullName>
    </recommendedName>
</protein>
<gene>
    <name evidence="2" type="ORF">CIB95_08460</name>
</gene>
<evidence type="ECO:0000256" key="1">
    <source>
        <dbReference type="SAM" id="Phobius"/>
    </source>
</evidence>
<dbReference type="EMBL" id="NPIA01000003">
    <property type="protein sequence ID" value="OZM57476.1"/>
    <property type="molecule type" value="Genomic_DNA"/>
</dbReference>
<proteinExistence type="predicted"/>
<keyword evidence="1" id="KW-0812">Transmembrane</keyword>
<keyword evidence="1" id="KW-1133">Transmembrane helix</keyword>
<sequence length="71" mass="7610">MLKAGLVLIFIAAALYFGGIVTVFANETLAATLFPSAVVLALLGSILIIIGVINDRIVEKKEEDKDDLSKY</sequence>
<name>A0A263BWA8_9BACI</name>
<accession>A0A263BWA8</accession>
<evidence type="ECO:0000313" key="2">
    <source>
        <dbReference type="EMBL" id="OZM57476.1"/>
    </source>
</evidence>
<feature type="transmembrane region" description="Helical" evidence="1">
    <location>
        <begin position="35"/>
        <end position="53"/>
    </location>
</feature>
<evidence type="ECO:0000313" key="3">
    <source>
        <dbReference type="Proteomes" id="UP000217083"/>
    </source>
</evidence>
<reference evidence="2 3" key="2">
    <citation type="submission" date="2017-09" db="EMBL/GenBank/DDBJ databases">
        <title>Bacillus patelloidae sp. nov., isolated from the intestinal tract of a marine limpet.</title>
        <authorList>
            <person name="Liu R."/>
            <person name="Dong C."/>
            <person name="Shao Z."/>
        </authorList>
    </citation>
    <scope>NUCLEOTIDE SEQUENCE [LARGE SCALE GENOMIC DNA]</scope>
    <source>
        <strain evidence="2 3">SA5d-4</strain>
    </source>
</reference>
<dbReference type="AlphaFoldDB" id="A0A263BWA8"/>
<comment type="caution">
    <text evidence="2">The sequence shown here is derived from an EMBL/GenBank/DDBJ whole genome shotgun (WGS) entry which is preliminary data.</text>
</comment>
<organism evidence="2 3">
    <name type="scientific">Lottiidibacillus patelloidae</name>
    <dbReference type="NCBI Taxonomy" id="2670334"/>
    <lineage>
        <taxon>Bacteria</taxon>
        <taxon>Bacillati</taxon>
        <taxon>Bacillota</taxon>
        <taxon>Bacilli</taxon>
        <taxon>Bacillales</taxon>
        <taxon>Bacillaceae</taxon>
        <taxon>Lottiidibacillus</taxon>
    </lineage>
</organism>